<evidence type="ECO:0000256" key="9">
    <source>
        <dbReference type="ARBA" id="ARBA00023038"/>
    </source>
</evidence>
<evidence type="ECO:0000256" key="8">
    <source>
        <dbReference type="ARBA" id="ARBA00023034"/>
    </source>
</evidence>
<evidence type="ECO:0000256" key="5">
    <source>
        <dbReference type="ARBA" id="ARBA00022723"/>
    </source>
</evidence>
<keyword evidence="8" id="KW-0333">Golgi apparatus</keyword>
<dbReference type="GO" id="GO:0019905">
    <property type="term" value="F:syntaxin binding"/>
    <property type="evidence" value="ECO:0007669"/>
    <property type="project" value="TreeGrafter"/>
</dbReference>
<proteinExistence type="inferred from homology"/>
<evidence type="ECO:0000256" key="11">
    <source>
        <dbReference type="SAM" id="Coils"/>
    </source>
</evidence>
<evidence type="ECO:0000256" key="6">
    <source>
        <dbReference type="ARBA" id="ARBA00022833"/>
    </source>
</evidence>
<keyword evidence="11" id="KW-0175">Coiled coil</keyword>
<evidence type="ECO:0000256" key="10">
    <source>
        <dbReference type="PROSITE-ProRule" id="PRU00125"/>
    </source>
</evidence>
<dbReference type="InterPro" id="IPR048361">
    <property type="entry name" value="Vps52_C"/>
</dbReference>
<accession>A0A813V1Y8</accession>
<dbReference type="GO" id="GO:0006896">
    <property type="term" value="P:Golgi to vacuole transport"/>
    <property type="evidence" value="ECO:0007669"/>
    <property type="project" value="TreeGrafter"/>
</dbReference>
<dbReference type="EMBL" id="CAJOBC010000759">
    <property type="protein sequence ID" value="CAF3622728.1"/>
    <property type="molecule type" value="Genomic_DNA"/>
</dbReference>
<feature type="domain" description="LIM zinc-binding" evidence="12">
    <location>
        <begin position="142"/>
        <end position="203"/>
    </location>
</feature>
<keyword evidence="7" id="KW-0653">Protein transport</keyword>
<evidence type="ECO:0000313" key="14">
    <source>
        <dbReference type="EMBL" id="CAF3622728.1"/>
    </source>
</evidence>
<dbReference type="SUPFAM" id="SSF57716">
    <property type="entry name" value="Glucocorticoid receptor-like (DNA-binding domain)"/>
    <property type="match status" value="1"/>
</dbReference>
<feature type="domain" description="LIM zinc-binding" evidence="12">
    <location>
        <begin position="11"/>
        <end position="69"/>
    </location>
</feature>
<dbReference type="InterPro" id="IPR001781">
    <property type="entry name" value="Znf_LIM"/>
</dbReference>
<dbReference type="GO" id="GO:0015031">
    <property type="term" value="P:protein transport"/>
    <property type="evidence" value="ECO:0007669"/>
    <property type="project" value="UniProtKB-KW"/>
</dbReference>
<comment type="subcellular location">
    <subcellularLocation>
        <location evidence="1">Golgi apparatus</location>
        <location evidence="1">trans-Golgi network</location>
    </subcellularLocation>
</comment>
<reference evidence="13" key="1">
    <citation type="submission" date="2021-02" db="EMBL/GenBank/DDBJ databases">
        <authorList>
            <person name="Nowell W R."/>
        </authorList>
    </citation>
    <scope>NUCLEOTIDE SEQUENCE</scope>
</reference>
<dbReference type="GO" id="GO:0032456">
    <property type="term" value="P:endocytic recycling"/>
    <property type="evidence" value="ECO:0007669"/>
    <property type="project" value="TreeGrafter"/>
</dbReference>
<dbReference type="SMART" id="SM00132">
    <property type="entry name" value="LIM"/>
    <property type="match status" value="3"/>
</dbReference>
<name>A0A813V1Y8_9BILA</name>
<keyword evidence="9 10" id="KW-0440">LIM domain</keyword>
<evidence type="ECO:0000256" key="3">
    <source>
        <dbReference type="ARBA" id="ARBA00017083"/>
    </source>
</evidence>
<evidence type="ECO:0000259" key="12">
    <source>
        <dbReference type="PROSITE" id="PS50023"/>
    </source>
</evidence>
<dbReference type="EMBL" id="CAJNOQ010000759">
    <property type="protein sequence ID" value="CAF0835519.1"/>
    <property type="molecule type" value="Genomic_DNA"/>
</dbReference>
<dbReference type="Proteomes" id="UP000681722">
    <property type="component" value="Unassembled WGS sequence"/>
</dbReference>
<protein>
    <recommendedName>
        <fullName evidence="3">Vacuolar protein sorting-associated protein 52 homolog</fullName>
    </recommendedName>
</protein>
<dbReference type="CDD" id="cd08368">
    <property type="entry name" value="LIM"/>
    <property type="match status" value="1"/>
</dbReference>
<dbReference type="Pfam" id="PF20655">
    <property type="entry name" value="Vps52_C"/>
    <property type="match status" value="1"/>
</dbReference>
<dbReference type="PANTHER" id="PTHR14190">
    <property type="entry name" value="SUPPRESSOR OF ACTIN MUTATIONS 2/VACUOLAR PROTEIN SORTING 52"/>
    <property type="match status" value="1"/>
</dbReference>
<evidence type="ECO:0000256" key="7">
    <source>
        <dbReference type="ARBA" id="ARBA00022927"/>
    </source>
</evidence>
<comment type="similarity">
    <text evidence="2">Belongs to the VPS52 family.</text>
</comment>
<dbReference type="PROSITE" id="PS00478">
    <property type="entry name" value="LIM_DOMAIN_1"/>
    <property type="match status" value="3"/>
</dbReference>
<keyword evidence="15" id="KW-1185">Reference proteome</keyword>
<dbReference type="Gene3D" id="2.10.110.10">
    <property type="entry name" value="Cysteine Rich Protein"/>
    <property type="match status" value="3"/>
</dbReference>
<keyword evidence="5 10" id="KW-0479">Metal-binding</keyword>
<dbReference type="AlphaFoldDB" id="A0A813V1Y8"/>
<evidence type="ECO:0000313" key="15">
    <source>
        <dbReference type="Proteomes" id="UP000663829"/>
    </source>
</evidence>
<organism evidence="13 15">
    <name type="scientific">Didymodactylos carnosus</name>
    <dbReference type="NCBI Taxonomy" id="1234261"/>
    <lineage>
        <taxon>Eukaryota</taxon>
        <taxon>Metazoa</taxon>
        <taxon>Spiralia</taxon>
        <taxon>Gnathifera</taxon>
        <taxon>Rotifera</taxon>
        <taxon>Eurotatoria</taxon>
        <taxon>Bdelloidea</taxon>
        <taxon>Philodinida</taxon>
        <taxon>Philodinidae</taxon>
        <taxon>Didymodactylos</taxon>
    </lineage>
</organism>
<dbReference type="GO" id="GO:0046872">
    <property type="term" value="F:metal ion binding"/>
    <property type="evidence" value="ECO:0007669"/>
    <property type="project" value="UniProtKB-KW"/>
</dbReference>
<evidence type="ECO:0000256" key="2">
    <source>
        <dbReference type="ARBA" id="ARBA00008180"/>
    </source>
</evidence>
<feature type="coiled-coil region" evidence="11">
    <location>
        <begin position="279"/>
        <end position="313"/>
    </location>
</feature>
<dbReference type="GO" id="GO:0005829">
    <property type="term" value="C:cytosol"/>
    <property type="evidence" value="ECO:0007669"/>
    <property type="project" value="GOC"/>
</dbReference>
<dbReference type="Proteomes" id="UP000663829">
    <property type="component" value="Unassembled WGS sequence"/>
</dbReference>
<dbReference type="Pfam" id="PF04129">
    <property type="entry name" value="Vps52_CC"/>
    <property type="match status" value="1"/>
</dbReference>
<dbReference type="GO" id="GO:0007041">
    <property type="term" value="P:lysosomal transport"/>
    <property type="evidence" value="ECO:0007669"/>
    <property type="project" value="TreeGrafter"/>
</dbReference>
<sequence length="825" mass="97044">MSNTTQPHFCDRCGACGKSFSRTEQRTIFNNKTYHQNCLLCSKCKAPLSGSFYPTLEGFTCENCHKRVSTRCKRCGNTIDTGVRYKLYKGQEYHPECFLCWSCNTQINEGEKFFELKGYPQCIKCHNEGKQEFVDYVPIKLAQCNKCQKPIEKTQTFSYYEDVTYHNECFTCNRCGLNLINKPCHRLGSAIAANILQQLQLDKPLDEWSLDDMEAHIQENLQDQFVQEALSQETDLPRYAEQIQDKLQTLEKAFVQDFVSEAQNIANLHVQISSCDKILESMDKMLKDFQDNLANIRNEIRHLQQHSAELNIKKKNRELVRGQLSQVVDEMVVPQSMIQIIMDVPVTERHFLEQLHELSHKIKFVKEQSFHDAVACLDVQEVLEKLRIKTISKIREFILQKIYQFRKPMTNYEVPQNALLRNRFFYEFLMANDRTIADEIRHEYIDTLDKVYFSYFKAYSSKLLKLQYPFEYLFRSEQYALLDNCCREYLFICDFFMVQPKPAAELFLRIFDRTFNLLRKGVEIYVADCYDPIALLLCMHILYRYQVLANKRIVPVLNTYHTTLTQLLETRLELVMKLNIDSIQKVEPHKFSSIELTPHFIVRRYAEFSGAVTKLNEEFTNEKISTLMTRLQAEILNLILRMAGEFPQRKEQLIFIINNYDIMLSVLAAHTSEDSPECDSVKGLLRDRIDEYVNECLIPYFTPLIIFVKEFEQLTERNDGPKQLESKLSSIARIFQGDWKKTLDLIHNDVIRSFPSLKLSQPILKEVFTQFLSHYHDFQRLLTTNPILKTTQQSKDLQLPNVHQLMFEIKKYKLPFDGEQFKTRT</sequence>
<evidence type="ECO:0000313" key="13">
    <source>
        <dbReference type="EMBL" id="CAF0835519.1"/>
    </source>
</evidence>
<evidence type="ECO:0000256" key="4">
    <source>
        <dbReference type="ARBA" id="ARBA00022448"/>
    </source>
</evidence>
<comment type="caution">
    <text evidence="13">The sequence shown here is derived from an EMBL/GenBank/DDBJ whole genome shotgun (WGS) entry which is preliminary data.</text>
</comment>
<dbReference type="GO" id="GO:0042147">
    <property type="term" value="P:retrograde transport, endosome to Golgi"/>
    <property type="evidence" value="ECO:0007669"/>
    <property type="project" value="TreeGrafter"/>
</dbReference>
<dbReference type="PANTHER" id="PTHR14190:SF7">
    <property type="entry name" value="VACUOLAR PROTEIN SORTING-ASSOCIATED PROTEIN 52 HOMOLOG"/>
    <property type="match status" value="1"/>
</dbReference>
<gene>
    <name evidence="13" type="ORF">GPM918_LOCUS5284</name>
    <name evidence="14" type="ORF">SRO942_LOCUS5284</name>
</gene>
<feature type="domain" description="LIM zinc-binding" evidence="12">
    <location>
        <begin position="70"/>
        <end position="132"/>
    </location>
</feature>
<dbReference type="InterPro" id="IPR048319">
    <property type="entry name" value="Vps52_CC"/>
</dbReference>
<evidence type="ECO:0000256" key="1">
    <source>
        <dbReference type="ARBA" id="ARBA00004601"/>
    </source>
</evidence>
<keyword evidence="6 10" id="KW-0862">Zinc</keyword>
<dbReference type="InterPro" id="IPR007258">
    <property type="entry name" value="Vps52"/>
</dbReference>
<dbReference type="PROSITE" id="PS50023">
    <property type="entry name" value="LIM_DOMAIN_2"/>
    <property type="match status" value="3"/>
</dbReference>
<keyword evidence="4" id="KW-0813">Transport</keyword>
<dbReference type="GO" id="GO:0000938">
    <property type="term" value="C:GARP complex"/>
    <property type="evidence" value="ECO:0007669"/>
    <property type="project" value="TreeGrafter"/>
</dbReference>
<dbReference type="OrthoDB" id="19482at2759"/>
<dbReference type="Pfam" id="PF00412">
    <property type="entry name" value="LIM"/>
    <property type="match status" value="3"/>
</dbReference>